<dbReference type="PROSITE" id="PS50076">
    <property type="entry name" value="DNAJ_2"/>
    <property type="match status" value="1"/>
</dbReference>
<keyword evidence="7" id="KW-0143">Chaperone</keyword>
<sequence>MQNFRNYYEILEVARDASMDEIKRSYRRLARQYHPDVNQGDKGAEEKFKDLSEAYGVLSDVARRSQYDQYGNFWQQRGFQKNGRGGRGGEVDFGAFRNFNDFFDQFLSRTASSAAAPPRATTRTATPRREAPREPLQDIFRPGTSKTSYTVSTPRPPARRDAEARLTVPLEKAYTGGRERIRLEDGRSLEVNMPSGMVSGQRVRLKGQGVNGGDLYLKIDVSPHSFFKVEGVDIVCQLPITPSEVVLGGAIEVPTLDGMVKMNIPAGVRSGQRLRLANKGYPNGGERGDQIVEIQIVFPKELTEPERELYEKLRQLESFNPRQNLVG</sequence>
<dbReference type="EMBL" id="WVIE01000011">
    <property type="protein sequence ID" value="NDJ17835.1"/>
    <property type="molecule type" value="Genomic_DNA"/>
</dbReference>
<accession>A0A8J7Z9D1</accession>
<keyword evidence="1" id="KW-0235">DNA replication</keyword>
<evidence type="ECO:0000259" key="9">
    <source>
        <dbReference type="PROSITE" id="PS50076"/>
    </source>
</evidence>
<dbReference type="FunFam" id="2.60.260.20:FF:000005">
    <property type="entry name" value="Chaperone protein dnaJ 1, mitochondrial"/>
    <property type="match status" value="1"/>
</dbReference>
<dbReference type="GO" id="GO:0005737">
    <property type="term" value="C:cytoplasm"/>
    <property type="evidence" value="ECO:0007669"/>
    <property type="project" value="TreeGrafter"/>
</dbReference>
<dbReference type="InterPro" id="IPR002939">
    <property type="entry name" value="DnaJ_C"/>
</dbReference>
<evidence type="ECO:0000256" key="5">
    <source>
        <dbReference type="ARBA" id="ARBA00022833"/>
    </source>
</evidence>
<reference evidence="10" key="1">
    <citation type="submission" date="2019-12" db="EMBL/GenBank/DDBJ databases">
        <title>High-Quality draft genome sequences of three cyanobacteria isolated from the limestone walls of the Old Cathedral of Coimbra.</title>
        <authorList>
            <person name="Tiago I."/>
            <person name="Soares F."/>
            <person name="Portugal A."/>
        </authorList>
    </citation>
    <scope>NUCLEOTIDE SEQUENCE</scope>
    <source>
        <strain evidence="10">A</strain>
    </source>
</reference>
<evidence type="ECO:0000256" key="6">
    <source>
        <dbReference type="ARBA" id="ARBA00023016"/>
    </source>
</evidence>
<feature type="domain" description="J" evidence="9">
    <location>
        <begin position="6"/>
        <end position="71"/>
    </location>
</feature>
<dbReference type="RefSeq" id="WP_162423358.1">
    <property type="nucleotide sequence ID" value="NZ_WVIE01000011.1"/>
</dbReference>
<name>A0A8J7Z9D1_9CYAN</name>
<dbReference type="InterPro" id="IPR001623">
    <property type="entry name" value="DnaJ_domain"/>
</dbReference>
<evidence type="ECO:0000256" key="7">
    <source>
        <dbReference type="ARBA" id="ARBA00023186"/>
    </source>
</evidence>
<keyword evidence="11" id="KW-1185">Reference proteome</keyword>
<dbReference type="InterPro" id="IPR008971">
    <property type="entry name" value="HSP40/DnaJ_pept-bd"/>
</dbReference>
<evidence type="ECO:0000256" key="4">
    <source>
        <dbReference type="ARBA" id="ARBA00022771"/>
    </source>
</evidence>
<comment type="caution">
    <text evidence="10">The sequence shown here is derived from an EMBL/GenBank/DDBJ whole genome shotgun (WGS) entry which is preliminary data.</text>
</comment>
<feature type="compositionally biased region" description="Basic and acidic residues" evidence="8">
    <location>
        <begin position="127"/>
        <end position="136"/>
    </location>
</feature>
<evidence type="ECO:0000313" key="10">
    <source>
        <dbReference type="EMBL" id="NDJ17835.1"/>
    </source>
</evidence>
<dbReference type="SUPFAM" id="SSF49493">
    <property type="entry name" value="HSP40/DnaJ peptide-binding domain"/>
    <property type="match status" value="2"/>
</dbReference>
<feature type="region of interest" description="Disordered" evidence="8">
    <location>
        <begin position="110"/>
        <end position="161"/>
    </location>
</feature>
<dbReference type="PANTHER" id="PTHR43096:SF52">
    <property type="entry name" value="DNAJ HOMOLOG 1, MITOCHONDRIAL-RELATED"/>
    <property type="match status" value="1"/>
</dbReference>
<gene>
    <name evidence="10" type="ORF">GS601_11105</name>
</gene>
<dbReference type="GO" id="GO:0008270">
    <property type="term" value="F:zinc ion binding"/>
    <property type="evidence" value="ECO:0007669"/>
    <property type="project" value="UniProtKB-KW"/>
</dbReference>
<feature type="compositionally biased region" description="Low complexity" evidence="8">
    <location>
        <begin position="110"/>
        <end position="125"/>
    </location>
</feature>
<feature type="compositionally biased region" description="Polar residues" evidence="8">
    <location>
        <begin position="144"/>
        <end position="153"/>
    </location>
</feature>
<dbReference type="InterPro" id="IPR036869">
    <property type="entry name" value="J_dom_sf"/>
</dbReference>
<organism evidence="10 11">
    <name type="scientific">Myxacorys almedinensis A</name>
    <dbReference type="NCBI Taxonomy" id="2690445"/>
    <lineage>
        <taxon>Bacteria</taxon>
        <taxon>Bacillati</taxon>
        <taxon>Cyanobacteriota</taxon>
        <taxon>Cyanophyceae</taxon>
        <taxon>Leptolyngbyales</taxon>
        <taxon>Leptolyngbyaceae</taxon>
        <taxon>Myxacorys</taxon>
        <taxon>Myxacorys almedinensis</taxon>
    </lineage>
</organism>
<dbReference type="GO" id="GO:0006260">
    <property type="term" value="P:DNA replication"/>
    <property type="evidence" value="ECO:0007669"/>
    <property type="project" value="UniProtKB-KW"/>
</dbReference>
<dbReference type="SUPFAM" id="SSF46565">
    <property type="entry name" value="Chaperone J-domain"/>
    <property type="match status" value="1"/>
</dbReference>
<dbReference type="PRINTS" id="PR00625">
    <property type="entry name" value="JDOMAIN"/>
</dbReference>
<dbReference type="SMART" id="SM00271">
    <property type="entry name" value="DnaJ"/>
    <property type="match status" value="1"/>
</dbReference>
<dbReference type="Gene3D" id="1.10.287.110">
    <property type="entry name" value="DnaJ domain"/>
    <property type="match status" value="1"/>
</dbReference>
<proteinExistence type="predicted"/>
<evidence type="ECO:0000313" key="11">
    <source>
        <dbReference type="Proteomes" id="UP000646053"/>
    </source>
</evidence>
<dbReference type="GO" id="GO:0042026">
    <property type="term" value="P:protein refolding"/>
    <property type="evidence" value="ECO:0007669"/>
    <property type="project" value="TreeGrafter"/>
</dbReference>
<dbReference type="Gene3D" id="2.60.260.20">
    <property type="entry name" value="Urease metallochaperone UreE, N-terminal domain"/>
    <property type="match status" value="2"/>
</dbReference>
<keyword evidence="3" id="KW-0677">Repeat</keyword>
<dbReference type="PANTHER" id="PTHR43096">
    <property type="entry name" value="DNAJ HOMOLOG 1, MITOCHONDRIAL-RELATED"/>
    <property type="match status" value="1"/>
</dbReference>
<keyword evidence="4" id="KW-0863">Zinc-finger</keyword>
<dbReference type="Proteomes" id="UP000646053">
    <property type="component" value="Unassembled WGS sequence"/>
</dbReference>
<evidence type="ECO:0000256" key="2">
    <source>
        <dbReference type="ARBA" id="ARBA00022723"/>
    </source>
</evidence>
<evidence type="ECO:0000256" key="1">
    <source>
        <dbReference type="ARBA" id="ARBA00022705"/>
    </source>
</evidence>
<dbReference type="Pfam" id="PF01556">
    <property type="entry name" value="DnaJ_C"/>
    <property type="match status" value="1"/>
</dbReference>
<keyword evidence="5" id="KW-0862">Zinc</keyword>
<keyword evidence="6" id="KW-0346">Stress response</keyword>
<dbReference type="AlphaFoldDB" id="A0A8J7Z9D1"/>
<dbReference type="GO" id="GO:0051082">
    <property type="term" value="F:unfolded protein binding"/>
    <property type="evidence" value="ECO:0007669"/>
    <property type="project" value="InterPro"/>
</dbReference>
<dbReference type="Pfam" id="PF00226">
    <property type="entry name" value="DnaJ"/>
    <property type="match status" value="1"/>
</dbReference>
<protein>
    <submittedName>
        <fullName evidence="10">DnaJ domain-containing protein</fullName>
    </submittedName>
</protein>
<evidence type="ECO:0000256" key="8">
    <source>
        <dbReference type="SAM" id="MobiDB-lite"/>
    </source>
</evidence>
<evidence type="ECO:0000256" key="3">
    <source>
        <dbReference type="ARBA" id="ARBA00022737"/>
    </source>
</evidence>
<dbReference type="CDD" id="cd06257">
    <property type="entry name" value="DnaJ"/>
    <property type="match status" value="1"/>
</dbReference>
<dbReference type="CDD" id="cd10747">
    <property type="entry name" value="DnaJ_C"/>
    <property type="match status" value="1"/>
</dbReference>
<keyword evidence="2" id="KW-0479">Metal-binding</keyword>